<accession>A0AAE4K8A8</accession>
<organism evidence="1">
    <name type="scientific">Herbaspirillum huttiense subsp. nephrolepidis</name>
    <dbReference type="NCBI Taxonomy" id="3075126"/>
    <lineage>
        <taxon>Bacteria</taxon>
        <taxon>Pseudomonadati</taxon>
        <taxon>Pseudomonadota</taxon>
        <taxon>Betaproteobacteria</taxon>
        <taxon>Burkholderiales</taxon>
        <taxon>Oxalobacteraceae</taxon>
        <taxon>Herbaspirillum</taxon>
    </lineage>
</organism>
<evidence type="ECO:0000313" key="1">
    <source>
        <dbReference type="EMBL" id="MDT0337651.1"/>
    </source>
</evidence>
<proteinExistence type="predicted"/>
<dbReference type="RefSeq" id="WP_284078271.1">
    <property type="nucleotide sequence ID" value="NZ_JAVLSM010000007.1"/>
</dbReference>
<gene>
    <name evidence="1" type="ORF">RJN63_12475</name>
</gene>
<sequence>MKTKDPLILLLAEIAFDVLTPLIKYAGAASPFKAKITVRHGDADFPLLIVGSAHQPQEDGQVIAVLNPDLDLESAIHAGCAYHGPLLKDIVSGKCNAMVMVWLDAYKRPEAGRTILASYVSRSPSAPKFKVE</sequence>
<dbReference type="EMBL" id="JAVRAA010000005">
    <property type="protein sequence ID" value="MDT0337651.1"/>
    <property type="molecule type" value="Genomic_DNA"/>
</dbReference>
<reference evidence="1" key="1">
    <citation type="submission" date="2023-02" db="EMBL/GenBank/DDBJ databases">
        <title>Description of Herbaspirillum huttiense subsp. nephrolepsisexaltata and Herbaspirillum huttiense subsp. lycopersicon.</title>
        <authorList>
            <person name="Poudel M."/>
            <person name="Sharma A."/>
            <person name="Goss E."/>
            <person name="Tapia J.H."/>
            <person name="Harmon C.M."/>
            <person name="Jones J.B."/>
        </authorList>
    </citation>
    <scope>NUCLEOTIDE SEQUENCE</scope>
    <source>
        <strain evidence="1">NC40101</strain>
    </source>
</reference>
<dbReference type="AlphaFoldDB" id="A0AAE4K8A8"/>
<name>A0AAE4K8A8_9BURK</name>
<protein>
    <submittedName>
        <fullName evidence="1">Uncharacterized protein</fullName>
    </submittedName>
</protein>
<comment type="caution">
    <text evidence="1">The sequence shown here is derived from an EMBL/GenBank/DDBJ whole genome shotgun (WGS) entry which is preliminary data.</text>
</comment>